<dbReference type="GO" id="GO:0002758">
    <property type="term" value="P:innate immune response-activating signaling pathway"/>
    <property type="evidence" value="ECO:0007669"/>
    <property type="project" value="UniProtKB-ARBA"/>
</dbReference>
<keyword evidence="5" id="KW-0611">Plant defense</keyword>
<dbReference type="Gene3D" id="1.10.10.10">
    <property type="entry name" value="Winged helix-like DNA-binding domain superfamily/Winged helix DNA-binding domain"/>
    <property type="match status" value="1"/>
</dbReference>
<accession>A0A9R1C6S9</accession>
<dbReference type="Pfam" id="PF00931">
    <property type="entry name" value="NB-ARC"/>
    <property type="match status" value="1"/>
</dbReference>
<dbReference type="InterPro" id="IPR036388">
    <property type="entry name" value="WH-like_DNA-bd_sf"/>
</dbReference>
<evidence type="ECO:0000259" key="9">
    <source>
        <dbReference type="Pfam" id="PF23559"/>
    </source>
</evidence>
<dbReference type="InterPro" id="IPR041118">
    <property type="entry name" value="Rx_N"/>
</dbReference>
<dbReference type="InterPro" id="IPR058922">
    <property type="entry name" value="WHD_DRP"/>
</dbReference>
<keyword evidence="6" id="KW-0067">ATP-binding</keyword>
<dbReference type="Gene3D" id="3.80.10.10">
    <property type="entry name" value="Ribonuclease Inhibitor"/>
    <property type="match status" value="3"/>
</dbReference>
<organism evidence="11 12">
    <name type="scientific">Triticum turgidum subsp. durum</name>
    <name type="common">Durum wheat</name>
    <name type="synonym">Triticum durum</name>
    <dbReference type="NCBI Taxonomy" id="4567"/>
    <lineage>
        <taxon>Eukaryota</taxon>
        <taxon>Viridiplantae</taxon>
        <taxon>Streptophyta</taxon>
        <taxon>Embryophyta</taxon>
        <taxon>Tracheophyta</taxon>
        <taxon>Spermatophyta</taxon>
        <taxon>Magnoliopsida</taxon>
        <taxon>Liliopsida</taxon>
        <taxon>Poales</taxon>
        <taxon>Poaceae</taxon>
        <taxon>BOP clade</taxon>
        <taxon>Pooideae</taxon>
        <taxon>Triticodae</taxon>
        <taxon>Triticeae</taxon>
        <taxon>Triticinae</taxon>
        <taxon>Triticum</taxon>
    </lineage>
</organism>
<sequence>MHTYLSPRVSAILCSQATKHFLLRSILFSTLPCTRASLFLRVPGVPMAAVVATMVVGPLVKIVMEKVSGELLRQYKVMKGLDKQHDILKRRLLLILDIITDAEQTAADPVQAATRRAGAASWLEAIKKVAYQANEVFDEFKYEALRRKAKKEGHYDDLGFSMVKLFPTHNRFVFCNRMGRKLGKVVRAIELLVTEMNNFGFKYQQQLPVSNQWRQTDHVIFDPKGIAQRSREKDNKIIVDILVGQANNTDLTVVPIIGMGGLGKTMLAQLVYNEPKIDNHFDLLLWVCVSDSFDVDSLAKSIVEAAPEKNYDGTEAAVPSKRKNTPLDILQNLVSKRRYLLVLDDVWTREVRKWEKLKTCLEHGGKGSVVLTTTRDEGVAEIMGSVEAYNLGALGGEYIKEIIETTAFSRFKKEVERPAVLVNMVDEIVKRCAGSPLAAIALGSVLRNKTSEEEWKDVSNRSSICTAESGILPILNLSYNDLPQHMKQCFAFCAIFPKDYKIDVDKLIQLWIAHGFILEEKQVRLETIAKQIFNQLASRSFFQDVKQVQATADEINYSKSCYSRTTCKIHDLMHDVALSVMQNECALGTEESCRSEWLPNTARHIFLSCTEAERRLNSSLENSSPAIHTILCDGYSYMEWSLQHPSKYSSLQALQLRLQTSSFPLKPKHLHHLRYLDLSRSLIKALPEDMSILYNLQVLNLSGCTSLCELPIQMRYMTALRHLYTHGCPMLKSMPRDLRKLTSLQTLTCFVVGSGSNCSNVGELENLKLGGQLELCHLPNVTEKDASTANLVNKELRELTLKWTVEQDFCETRCRVDENDARVLEKLKPHDGLHTIRIHLYGATTFPTWMASLQNIVQIHLFSCIKLQWLFSHDSNTSFAFPNLTELTLRSLDNLERWWAMDNDEMQGEIIFPRLEKLFISFCKKLTVLPGHPTFPNLQNAHIEACPELTTRAKSPKLSVLKTEGCEAELFLWVARHMTSLTNLKLKSLEYNTETILTEAEHGLREVVDGKEKRNDHDFPLAVLELDRIKYSGVIELCACFVHLQDLSIQRCDGLVHWPEKEFQALVSLRRLVIYGCDNLIGYAQAPAEPSTSSETSQFLPHLESLEIKFCGSLVEVFNAPASLKRMEILSCSKLESISCRRLQPEQSALSINQVSSSIPDASSSSPGAGVEHLESLTLFRCHGLTGVLHLPPSLTYLKVFECEWLTSLESSSGELPSLEILELLECKTLSSLPDGPQAYASLRCLRIRDVPGMKTLPMSLQQRLGSIQTKHIDAHLYEAETPRPVPTLLKPKTWKYAICNN</sequence>
<feature type="domain" description="R13L1/DRL21-like LRR repeat region" evidence="10">
    <location>
        <begin position="762"/>
        <end position="891"/>
    </location>
</feature>
<dbReference type="Pfam" id="PF18052">
    <property type="entry name" value="Rx_N"/>
    <property type="match status" value="1"/>
</dbReference>
<evidence type="ECO:0000256" key="4">
    <source>
        <dbReference type="ARBA" id="ARBA00022741"/>
    </source>
</evidence>
<dbReference type="Pfam" id="PF25019">
    <property type="entry name" value="LRR_R13L1-DRL21"/>
    <property type="match status" value="1"/>
</dbReference>
<evidence type="ECO:0000256" key="2">
    <source>
        <dbReference type="ARBA" id="ARBA00022614"/>
    </source>
</evidence>
<evidence type="ECO:0000313" key="12">
    <source>
        <dbReference type="Proteomes" id="UP000324705"/>
    </source>
</evidence>
<keyword evidence="3" id="KW-0677">Repeat</keyword>
<dbReference type="GO" id="GO:0043531">
    <property type="term" value="F:ADP binding"/>
    <property type="evidence" value="ECO:0007669"/>
    <property type="project" value="InterPro"/>
</dbReference>
<gene>
    <name evidence="11" type="ORF">TRITD_7Bv1G224220</name>
</gene>
<proteinExistence type="inferred from homology"/>
<keyword evidence="12" id="KW-1185">Reference proteome</keyword>
<feature type="domain" description="Disease resistance protein winged helix" evidence="9">
    <location>
        <begin position="495"/>
        <end position="577"/>
    </location>
</feature>
<dbReference type="GO" id="GO:0005524">
    <property type="term" value="F:ATP binding"/>
    <property type="evidence" value="ECO:0007669"/>
    <property type="project" value="UniProtKB-KW"/>
</dbReference>
<protein>
    <submittedName>
        <fullName evidence="11">Uncharacterized protein</fullName>
    </submittedName>
</protein>
<keyword evidence="4" id="KW-0547">Nucleotide-binding</keyword>
<dbReference type="EMBL" id="LT934124">
    <property type="protein sequence ID" value="VAI93604.1"/>
    <property type="molecule type" value="Genomic_DNA"/>
</dbReference>
<dbReference type="SUPFAM" id="SSF52058">
    <property type="entry name" value="L domain-like"/>
    <property type="match status" value="2"/>
</dbReference>
<dbReference type="Gramene" id="TRITD7Bv1G224220.13">
    <property type="protein sequence ID" value="TRITD7Bv1G224220.13"/>
    <property type="gene ID" value="TRITD7Bv1G224220"/>
</dbReference>
<dbReference type="PANTHER" id="PTHR36766">
    <property type="entry name" value="PLANT BROAD-SPECTRUM MILDEW RESISTANCE PROTEIN RPW8"/>
    <property type="match status" value="1"/>
</dbReference>
<evidence type="ECO:0000259" key="10">
    <source>
        <dbReference type="Pfam" id="PF25019"/>
    </source>
</evidence>
<reference evidence="11 12" key="1">
    <citation type="submission" date="2017-09" db="EMBL/GenBank/DDBJ databases">
        <authorList>
            <consortium name="International Durum Wheat Genome Sequencing Consortium (IDWGSC)"/>
            <person name="Milanesi L."/>
        </authorList>
    </citation>
    <scope>NUCLEOTIDE SEQUENCE [LARGE SCALE GENOMIC DNA]</scope>
    <source>
        <strain evidence="12">cv. Svevo</strain>
    </source>
</reference>
<dbReference type="Proteomes" id="UP000324705">
    <property type="component" value="Chromosome 7B"/>
</dbReference>
<dbReference type="InterPro" id="IPR027417">
    <property type="entry name" value="P-loop_NTPase"/>
</dbReference>
<evidence type="ECO:0000313" key="11">
    <source>
        <dbReference type="EMBL" id="VAI93604.1"/>
    </source>
</evidence>
<evidence type="ECO:0000256" key="1">
    <source>
        <dbReference type="ARBA" id="ARBA00008894"/>
    </source>
</evidence>
<dbReference type="InterPro" id="IPR042197">
    <property type="entry name" value="Apaf_helical"/>
</dbReference>
<dbReference type="GO" id="GO:0009626">
    <property type="term" value="P:plant-type hypersensitive response"/>
    <property type="evidence" value="ECO:0007669"/>
    <property type="project" value="UniProtKB-ARBA"/>
</dbReference>
<dbReference type="SUPFAM" id="SSF52540">
    <property type="entry name" value="P-loop containing nucleoside triphosphate hydrolases"/>
    <property type="match status" value="1"/>
</dbReference>
<name>A0A9R1C6S9_TRITD</name>
<evidence type="ECO:0000256" key="5">
    <source>
        <dbReference type="ARBA" id="ARBA00022821"/>
    </source>
</evidence>
<keyword evidence="2" id="KW-0433">Leucine-rich repeat</keyword>
<dbReference type="Gene3D" id="1.10.8.430">
    <property type="entry name" value="Helical domain of apoptotic protease-activating factors"/>
    <property type="match status" value="1"/>
</dbReference>
<dbReference type="Gene3D" id="1.20.5.4130">
    <property type="match status" value="1"/>
</dbReference>
<dbReference type="InterPro" id="IPR032675">
    <property type="entry name" value="LRR_dom_sf"/>
</dbReference>
<dbReference type="Pfam" id="PF23559">
    <property type="entry name" value="WHD_DRP"/>
    <property type="match status" value="1"/>
</dbReference>
<evidence type="ECO:0000259" key="8">
    <source>
        <dbReference type="Pfam" id="PF18052"/>
    </source>
</evidence>
<dbReference type="InterPro" id="IPR056789">
    <property type="entry name" value="LRR_R13L1-DRL21"/>
</dbReference>
<evidence type="ECO:0000256" key="6">
    <source>
        <dbReference type="ARBA" id="ARBA00022840"/>
    </source>
</evidence>
<dbReference type="Gene3D" id="3.40.50.300">
    <property type="entry name" value="P-loop containing nucleotide triphosphate hydrolases"/>
    <property type="match status" value="1"/>
</dbReference>
<feature type="domain" description="NB-ARC" evidence="7">
    <location>
        <begin position="248"/>
        <end position="389"/>
    </location>
</feature>
<dbReference type="PRINTS" id="PR00364">
    <property type="entry name" value="DISEASERSIST"/>
</dbReference>
<dbReference type="PANTHER" id="PTHR36766:SF55">
    <property type="entry name" value="OS11G0492900 PROTEIN"/>
    <property type="match status" value="1"/>
</dbReference>
<dbReference type="InterPro" id="IPR002182">
    <property type="entry name" value="NB-ARC"/>
</dbReference>
<feature type="domain" description="Disease resistance N-terminal" evidence="8">
    <location>
        <begin position="60"/>
        <end position="151"/>
    </location>
</feature>
<dbReference type="FunFam" id="1.10.10.10:FF:000322">
    <property type="entry name" value="Probable disease resistance protein At1g63360"/>
    <property type="match status" value="1"/>
</dbReference>
<comment type="similarity">
    <text evidence="1">Belongs to the disease resistance NB-LRR family.</text>
</comment>
<evidence type="ECO:0000256" key="3">
    <source>
        <dbReference type="ARBA" id="ARBA00022737"/>
    </source>
</evidence>
<dbReference type="GO" id="GO:0042742">
    <property type="term" value="P:defense response to bacterium"/>
    <property type="evidence" value="ECO:0007669"/>
    <property type="project" value="UniProtKB-ARBA"/>
</dbReference>
<evidence type="ECO:0000259" key="7">
    <source>
        <dbReference type="Pfam" id="PF00931"/>
    </source>
</evidence>